<protein>
    <submittedName>
        <fullName evidence="3">Uncharacterized protein</fullName>
    </submittedName>
</protein>
<dbReference type="SUPFAM" id="SSF55347">
    <property type="entry name" value="Glyceraldehyde-3-phosphate dehydrogenase-like, C-terminal domain"/>
    <property type="match status" value="1"/>
</dbReference>
<dbReference type="SUPFAM" id="SSF51735">
    <property type="entry name" value="NAD(P)-binding Rossmann-fold domains"/>
    <property type="match status" value="1"/>
</dbReference>
<dbReference type="GO" id="GO:0000166">
    <property type="term" value="F:nucleotide binding"/>
    <property type="evidence" value="ECO:0007669"/>
    <property type="project" value="InterPro"/>
</dbReference>
<sequence length="376" mass="41097">MGSERRALRYGIIGVGMMGREHLYNLAALPGAMVVAVADPHPGSREAALAATAGLQSVVPSPPLKVFSDHESLLDSGMCDVVVIATPNMTHAQILLDVLAHPKTHHVLVEKPLCTTIEDCYKVLEAAKARPDILVQVGLEYRYIPAVAELLAQVKQNAVGNVRMVAIREHRFPFLVKVNNWNRFNKNTGGTLVEKCCHFFDLMTLIAKSTPVRVMASGSQSVNHLDERYEGKVPDILDNAYVIVEYKNGCRGILDLCMFAEGSRNEQEICVVGDAGKAEAFVPDSIVRLGSRMSGREGVQTYEVHDKRVRYEGLHHGSSYLEHMEFALAVHSHGTQRPAVGLDDGLMSVAVGVAAHKSIETGKFISIEEILGRKVV</sequence>
<feature type="domain" description="Gfo/Idh/MocA-like oxidoreductase N-terminal" evidence="1">
    <location>
        <begin position="8"/>
        <end position="137"/>
    </location>
</feature>
<dbReference type="EMBL" id="CM026421">
    <property type="protein sequence ID" value="KAG0592245.1"/>
    <property type="molecule type" value="Genomic_DNA"/>
</dbReference>
<dbReference type="InterPro" id="IPR000683">
    <property type="entry name" value="Gfo/Idh/MocA-like_OxRdtase_N"/>
</dbReference>
<dbReference type="PANTHER" id="PTHR43593:SF1">
    <property type="entry name" value="INOSITOL 2-DEHYDROGENASE"/>
    <property type="match status" value="1"/>
</dbReference>
<dbReference type="Pfam" id="PF01408">
    <property type="entry name" value="GFO_IDH_MocA"/>
    <property type="match status" value="1"/>
</dbReference>
<dbReference type="OrthoDB" id="446809at2759"/>
<organism evidence="3 4">
    <name type="scientific">Ceratodon purpureus</name>
    <name type="common">Fire moss</name>
    <name type="synonym">Dicranum purpureum</name>
    <dbReference type="NCBI Taxonomy" id="3225"/>
    <lineage>
        <taxon>Eukaryota</taxon>
        <taxon>Viridiplantae</taxon>
        <taxon>Streptophyta</taxon>
        <taxon>Embryophyta</taxon>
        <taxon>Bryophyta</taxon>
        <taxon>Bryophytina</taxon>
        <taxon>Bryopsida</taxon>
        <taxon>Dicranidae</taxon>
        <taxon>Pseudoditrichales</taxon>
        <taxon>Ditrichaceae</taxon>
        <taxon>Ceratodon</taxon>
    </lineage>
</organism>
<dbReference type="Proteomes" id="UP000822688">
    <property type="component" value="Chromosome 1"/>
</dbReference>
<dbReference type="Pfam" id="PF02894">
    <property type="entry name" value="GFO_IDH_MocA_C"/>
    <property type="match status" value="1"/>
</dbReference>
<feature type="domain" description="Gfo/Idh/MocA-like oxidoreductase C-terminal" evidence="2">
    <location>
        <begin position="153"/>
        <end position="365"/>
    </location>
</feature>
<dbReference type="AlphaFoldDB" id="A0A8T0JAF4"/>
<dbReference type="InterPro" id="IPR004104">
    <property type="entry name" value="Gfo/Idh/MocA-like_OxRdtase_C"/>
</dbReference>
<dbReference type="InterPro" id="IPR036291">
    <property type="entry name" value="NAD(P)-bd_dom_sf"/>
</dbReference>
<reference evidence="3" key="1">
    <citation type="submission" date="2020-06" db="EMBL/GenBank/DDBJ databases">
        <title>WGS assembly of Ceratodon purpureus strain R40.</title>
        <authorList>
            <person name="Carey S.B."/>
            <person name="Jenkins J."/>
            <person name="Shu S."/>
            <person name="Lovell J.T."/>
            <person name="Sreedasyam A."/>
            <person name="Maumus F."/>
            <person name="Tiley G.P."/>
            <person name="Fernandez-Pozo N."/>
            <person name="Barry K."/>
            <person name="Chen C."/>
            <person name="Wang M."/>
            <person name="Lipzen A."/>
            <person name="Daum C."/>
            <person name="Saski C.A."/>
            <person name="Payton A.C."/>
            <person name="Mcbreen J.C."/>
            <person name="Conrad R.E."/>
            <person name="Kollar L.M."/>
            <person name="Olsson S."/>
            <person name="Huttunen S."/>
            <person name="Landis J.B."/>
            <person name="Wickett N.J."/>
            <person name="Johnson M.G."/>
            <person name="Rensing S.A."/>
            <person name="Grimwood J."/>
            <person name="Schmutz J."/>
            <person name="Mcdaniel S.F."/>
        </authorList>
    </citation>
    <scope>NUCLEOTIDE SEQUENCE</scope>
    <source>
        <strain evidence="3">R40</strain>
    </source>
</reference>
<name>A0A8T0JAF4_CERPU</name>
<evidence type="ECO:0000313" key="3">
    <source>
        <dbReference type="EMBL" id="KAG0592246.1"/>
    </source>
</evidence>
<evidence type="ECO:0000259" key="1">
    <source>
        <dbReference type="Pfam" id="PF01408"/>
    </source>
</evidence>
<dbReference type="Gene3D" id="3.40.50.720">
    <property type="entry name" value="NAD(P)-binding Rossmann-like Domain"/>
    <property type="match status" value="1"/>
</dbReference>
<evidence type="ECO:0000259" key="2">
    <source>
        <dbReference type="Pfam" id="PF02894"/>
    </source>
</evidence>
<keyword evidence="4" id="KW-1185">Reference proteome</keyword>
<accession>A0A8T0JAF4</accession>
<evidence type="ECO:0000313" key="4">
    <source>
        <dbReference type="Proteomes" id="UP000822688"/>
    </source>
</evidence>
<dbReference type="Gene3D" id="3.30.360.10">
    <property type="entry name" value="Dihydrodipicolinate Reductase, domain 2"/>
    <property type="match status" value="1"/>
</dbReference>
<dbReference type="InterPro" id="IPR050424">
    <property type="entry name" value="Gfo-Idh-MocA_inositol_DH"/>
</dbReference>
<gene>
    <name evidence="3" type="ORF">KC19_1G236500</name>
</gene>
<proteinExistence type="predicted"/>
<dbReference type="EMBL" id="CM026421">
    <property type="protein sequence ID" value="KAG0592244.1"/>
    <property type="molecule type" value="Genomic_DNA"/>
</dbReference>
<comment type="caution">
    <text evidence="3">The sequence shown here is derived from an EMBL/GenBank/DDBJ whole genome shotgun (WGS) entry which is preliminary data.</text>
</comment>
<dbReference type="EMBL" id="CM026421">
    <property type="protein sequence ID" value="KAG0592246.1"/>
    <property type="molecule type" value="Genomic_DNA"/>
</dbReference>
<dbReference type="PANTHER" id="PTHR43593">
    <property type="match status" value="1"/>
</dbReference>